<sequence length="509" mass="56546">MQQPGSSRQCKPGLSRLGAGTERSPAGVLYTDLVFDQPKDCQLRKANVEIVLEEVDEGVGQELPRIEKSKKRKDSKATRPTSSTELLAGVSTIPDGNSDAGRNSLQFTDFYGPRQLVGEPTEVAVKKTWHLTPEFQILGYGIGGMGYDRESNLTKVSRWTFTGQTRTSSPSPNFYGGMCVQEGPDTHYGGDGSRRIWKSSARPASSSTKDLATYRRLNWSLDEDDFQGQTRHSSLIHTAFVLQHDLKPFYIHVYIDGKLQRRSDRVKGSLHRLKTFPIGRRAEQGKSTTLVSLDKEAKLTFPLDSIARGLARSMELANMEASRVQMPDALPVSFQEVPATIGEQRPVPGGDTSSSTLLEERVNEPSMLQSREQRHIPRPPSVSAAVQHQLPSRGETPVLIEDYLHSSPKVEATVRTLPPKTHTQPASPPDSLKRRNNRALSHEIPPSRAVEINSAVQAAENLDDTELDLLAAQISHFPALLFLVQWVVYILSFLPRGRDRRPGPEPKRH</sequence>
<evidence type="ECO:0000313" key="3">
    <source>
        <dbReference type="EMBL" id="KAJ5152059.1"/>
    </source>
</evidence>
<keyword evidence="2" id="KW-1133">Transmembrane helix</keyword>
<evidence type="ECO:0000313" key="4">
    <source>
        <dbReference type="Proteomes" id="UP001146351"/>
    </source>
</evidence>
<feature type="region of interest" description="Disordered" evidence="1">
    <location>
        <begin position="66"/>
        <end position="100"/>
    </location>
</feature>
<reference evidence="3" key="1">
    <citation type="submission" date="2022-11" db="EMBL/GenBank/DDBJ databases">
        <authorList>
            <person name="Petersen C."/>
        </authorList>
    </citation>
    <scope>NUCLEOTIDE SEQUENCE</scope>
    <source>
        <strain evidence="3">IBT 21917</strain>
    </source>
</reference>
<protein>
    <submittedName>
        <fullName evidence="3">Uncharacterized protein</fullName>
    </submittedName>
</protein>
<keyword evidence="2" id="KW-0812">Transmembrane</keyword>
<keyword evidence="2" id="KW-0472">Membrane</keyword>
<proteinExistence type="predicted"/>
<feature type="region of interest" description="Disordered" evidence="1">
    <location>
        <begin position="1"/>
        <end position="22"/>
    </location>
</feature>
<dbReference type="EMBL" id="JAPQKO010000008">
    <property type="protein sequence ID" value="KAJ5152059.1"/>
    <property type="molecule type" value="Genomic_DNA"/>
</dbReference>
<organism evidence="3 4">
    <name type="scientific">Penicillium capsulatum</name>
    <dbReference type="NCBI Taxonomy" id="69766"/>
    <lineage>
        <taxon>Eukaryota</taxon>
        <taxon>Fungi</taxon>
        <taxon>Dikarya</taxon>
        <taxon>Ascomycota</taxon>
        <taxon>Pezizomycotina</taxon>
        <taxon>Eurotiomycetes</taxon>
        <taxon>Eurotiomycetidae</taxon>
        <taxon>Eurotiales</taxon>
        <taxon>Aspergillaceae</taxon>
        <taxon>Penicillium</taxon>
    </lineage>
</organism>
<feature type="transmembrane region" description="Helical" evidence="2">
    <location>
        <begin position="477"/>
        <end position="494"/>
    </location>
</feature>
<reference evidence="3" key="2">
    <citation type="journal article" date="2023" name="IMA Fungus">
        <title>Comparative genomic study of the Penicillium genus elucidates a diverse pangenome and 15 lateral gene transfer events.</title>
        <authorList>
            <person name="Petersen C."/>
            <person name="Sorensen T."/>
            <person name="Nielsen M.R."/>
            <person name="Sondergaard T.E."/>
            <person name="Sorensen J.L."/>
            <person name="Fitzpatrick D.A."/>
            <person name="Frisvad J.C."/>
            <person name="Nielsen K.L."/>
        </authorList>
    </citation>
    <scope>NUCLEOTIDE SEQUENCE</scope>
    <source>
        <strain evidence="3">IBT 21917</strain>
    </source>
</reference>
<feature type="region of interest" description="Disordered" evidence="1">
    <location>
        <begin position="339"/>
        <end position="358"/>
    </location>
</feature>
<comment type="caution">
    <text evidence="3">The sequence shown here is derived from an EMBL/GenBank/DDBJ whole genome shotgun (WGS) entry which is preliminary data.</text>
</comment>
<feature type="region of interest" description="Disordered" evidence="1">
    <location>
        <begin position="364"/>
        <end position="391"/>
    </location>
</feature>
<accession>A0A9W9HNC8</accession>
<name>A0A9W9HNC8_9EURO</name>
<keyword evidence="4" id="KW-1185">Reference proteome</keyword>
<dbReference type="AlphaFoldDB" id="A0A9W9HNC8"/>
<feature type="region of interest" description="Disordered" evidence="1">
    <location>
        <begin position="414"/>
        <end position="437"/>
    </location>
</feature>
<evidence type="ECO:0000256" key="2">
    <source>
        <dbReference type="SAM" id="Phobius"/>
    </source>
</evidence>
<dbReference type="Proteomes" id="UP001146351">
    <property type="component" value="Unassembled WGS sequence"/>
</dbReference>
<dbReference type="OrthoDB" id="3922785at2759"/>
<gene>
    <name evidence="3" type="ORF">N7492_010354</name>
</gene>
<evidence type="ECO:0000256" key="1">
    <source>
        <dbReference type="SAM" id="MobiDB-lite"/>
    </source>
</evidence>